<keyword evidence="2" id="KW-0378">Hydrolase</keyword>
<dbReference type="SUPFAM" id="SSF56317">
    <property type="entry name" value="Carbon-nitrogen hydrolase"/>
    <property type="match status" value="1"/>
</dbReference>
<evidence type="ECO:0000259" key="1">
    <source>
        <dbReference type="PROSITE" id="PS50263"/>
    </source>
</evidence>
<dbReference type="InterPro" id="IPR036526">
    <property type="entry name" value="C-N_Hydrolase_sf"/>
</dbReference>
<dbReference type="InterPro" id="IPR003010">
    <property type="entry name" value="C-N_Hydrolase"/>
</dbReference>
<dbReference type="EMBL" id="CALTRL010000007">
    <property type="protein sequence ID" value="CAH7665801.1"/>
    <property type="molecule type" value="Genomic_DNA"/>
</dbReference>
<keyword evidence="3" id="KW-1185">Reference proteome</keyword>
<reference evidence="2" key="1">
    <citation type="submission" date="2022-06" db="EMBL/GenBank/DDBJ databases">
        <authorList>
            <consortium name="SYNGENTA / RWTH Aachen University"/>
        </authorList>
    </citation>
    <scope>NUCLEOTIDE SEQUENCE</scope>
</reference>
<comment type="caution">
    <text evidence="2">The sequence shown here is derived from an EMBL/GenBank/DDBJ whole genome shotgun (WGS) entry which is preliminary data.</text>
</comment>
<dbReference type="PROSITE" id="PS50263">
    <property type="entry name" value="CN_HYDROLASE"/>
    <property type="match status" value="1"/>
</dbReference>
<dbReference type="GO" id="GO:0008418">
    <property type="term" value="F:protein-N-terminal asparagine amidohydrolase activity"/>
    <property type="evidence" value="ECO:0007669"/>
    <property type="project" value="InterPro"/>
</dbReference>
<feature type="domain" description="CN hydrolase" evidence="1">
    <location>
        <begin position="13"/>
        <end position="321"/>
    </location>
</feature>
<dbReference type="GO" id="GO:0070773">
    <property type="term" value="F:protein-N-terminal glutamine amidohydrolase activity"/>
    <property type="evidence" value="ECO:0007669"/>
    <property type="project" value="InterPro"/>
</dbReference>
<dbReference type="Gene3D" id="3.60.110.10">
    <property type="entry name" value="Carbon-nitrogen hydrolase"/>
    <property type="match status" value="1"/>
</dbReference>
<proteinExistence type="predicted"/>
<dbReference type="GO" id="GO:0030163">
    <property type="term" value="P:protein catabolic process"/>
    <property type="evidence" value="ECO:0007669"/>
    <property type="project" value="TreeGrafter"/>
</dbReference>
<name>A0AAV0AEK9_PHAPC</name>
<evidence type="ECO:0000313" key="2">
    <source>
        <dbReference type="EMBL" id="CAH7665801.1"/>
    </source>
</evidence>
<dbReference type="Pfam" id="PF00795">
    <property type="entry name" value="CN_hydrolase"/>
    <property type="match status" value="1"/>
</dbReference>
<organism evidence="2 3">
    <name type="scientific">Phakopsora pachyrhizi</name>
    <name type="common">Asian soybean rust disease fungus</name>
    <dbReference type="NCBI Taxonomy" id="170000"/>
    <lineage>
        <taxon>Eukaryota</taxon>
        <taxon>Fungi</taxon>
        <taxon>Dikarya</taxon>
        <taxon>Basidiomycota</taxon>
        <taxon>Pucciniomycotina</taxon>
        <taxon>Pucciniomycetes</taxon>
        <taxon>Pucciniales</taxon>
        <taxon>Phakopsoraceae</taxon>
        <taxon>Phakopsora</taxon>
    </lineage>
</organism>
<evidence type="ECO:0000313" key="3">
    <source>
        <dbReference type="Proteomes" id="UP001153365"/>
    </source>
</evidence>
<dbReference type="AlphaFoldDB" id="A0AAV0AEK9"/>
<gene>
    <name evidence="2" type="ORF">PPACK8108_LOCUS88</name>
</gene>
<protein>
    <submittedName>
        <fullName evidence="2">Carbon-nitrogen hydrolase</fullName>
    </submittedName>
</protein>
<dbReference type="PANTHER" id="PTHR11750">
    <property type="entry name" value="PROTEIN N-TERMINAL AMIDASE"/>
    <property type="match status" value="1"/>
</dbReference>
<accession>A0AAV0AEK9</accession>
<dbReference type="Proteomes" id="UP001153365">
    <property type="component" value="Unassembled WGS sequence"/>
</dbReference>
<dbReference type="PANTHER" id="PTHR11750:SF26">
    <property type="entry name" value="PROTEIN N-TERMINAL AMIDASE"/>
    <property type="match status" value="1"/>
</dbReference>
<dbReference type="InterPro" id="IPR039703">
    <property type="entry name" value="Nta1"/>
</dbReference>
<sequence>MDETFHTVMDRWTKVGLLQLDPVFKSPEESIKQANELIASLSEGEIDLLILPELAFTGYNFKSYEDIEEFVESEVDGLSTSWAKSTAKKLKCHVMVGFPQRIQSQEDIKDNQSERPIKKCYNALSIVSDSGELLKVYHKTQLYPPVDPLWAKAGDGFLMINLNIGKRRTDESNRVSRDLVRCCIGICMDLSPDKFEAPFDRFELASFAINNNCEVLICSMAWLDSVQGVDPNRTDHGKSWNEVKDTLNYWALRCTPIWKAKDQTFIACNRVGKEDGTVFTGTSCVISNHQSHNLIADSNRPTVLDYASKHKPELLLVDVPLSSCL</sequence>